<dbReference type="InterPro" id="IPR029787">
    <property type="entry name" value="Nucleotide_cyclase"/>
</dbReference>
<dbReference type="GO" id="GO:0043709">
    <property type="term" value="P:cell adhesion involved in single-species biofilm formation"/>
    <property type="evidence" value="ECO:0007669"/>
    <property type="project" value="TreeGrafter"/>
</dbReference>
<dbReference type="Proteomes" id="UP000182321">
    <property type="component" value="Unassembled WGS sequence"/>
</dbReference>
<evidence type="ECO:0000313" key="3">
    <source>
        <dbReference type="Proteomes" id="UP000182321"/>
    </source>
</evidence>
<dbReference type="InterPro" id="IPR000160">
    <property type="entry name" value="GGDEF_dom"/>
</dbReference>
<dbReference type="SUPFAM" id="SSF48452">
    <property type="entry name" value="TPR-like"/>
    <property type="match status" value="1"/>
</dbReference>
<accession>A0A1H7JL36</accession>
<dbReference type="InterPro" id="IPR043128">
    <property type="entry name" value="Rev_trsase/Diguanyl_cyclase"/>
</dbReference>
<dbReference type="Gene3D" id="3.30.70.270">
    <property type="match status" value="1"/>
</dbReference>
<dbReference type="GO" id="GO:0005886">
    <property type="term" value="C:plasma membrane"/>
    <property type="evidence" value="ECO:0007669"/>
    <property type="project" value="TreeGrafter"/>
</dbReference>
<name>A0A1H7JL36_9FIRM</name>
<gene>
    <name evidence="2" type="ORF">SAMN02910377_01711</name>
</gene>
<dbReference type="InterPro" id="IPR011990">
    <property type="entry name" value="TPR-like_helical_dom_sf"/>
</dbReference>
<keyword evidence="3" id="KW-1185">Reference proteome</keyword>
<feature type="domain" description="GGDEF" evidence="1">
    <location>
        <begin position="395"/>
        <end position="532"/>
    </location>
</feature>
<dbReference type="NCBIfam" id="TIGR00254">
    <property type="entry name" value="GGDEF"/>
    <property type="match status" value="1"/>
</dbReference>
<sequence length="541" mass="63221">MDVRSYSREVQILIGEIQKNRGKDSGTVLSACDKLLAYGKGMKDDALIGYAYFSKGETYYLLNDASNFYSQMLSCMGPMEHVKEWGYVAMANNMLGIVSLNRGNAPFALDYFIKAISICEDYSLPDIEWMIHMNLGSLYLNIEEYQKSISHTEIAYRYILDHKSLDGFTESYTAILLGMGRAYLNLDREDRCLEIEKKLRTDCLPYLMEMDRIVIYCYFARVHQAIGEDEARDYWIEMVNKHASTSMPILDVFDDFYDYLHMLLKIEKYDDFFKAYTVLDDLTKHTSIKNLERKLLTLKIRYYRRVGQIEEYKIASVLYFELSEFMERENRLMVSNMIVMRNSYMELTQINKKVEEKNTFLQKRSETDPLTGMYNRLKLNEYSEEAFEKALINRSSIAVEILDIDFFKQYNDNYGHQEGDNCIKFIASTLIDMAKEDGIFTARYGGDEFVVIYEGLTKEMVEAKANELRDRIYQQKWEHKFSLTDNIVTISQGICYGIPERDASMFGYLQGADKMLYEVKQQSRNAIKICDATDLVELEDE</sequence>
<dbReference type="PROSITE" id="PS50887">
    <property type="entry name" value="GGDEF"/>
    <property type="match status" value="1"/>
</dbReference>
<dbReference type="GO" id="GO:0052621">
    <property type="term" value="F:diguanylate cyclase activity"/>
    <property type="evidence" value="ECO:0007669"/>
    <property type="project" value="TreeGrafter"/>
</dbReference>
<evidence type="ECO:0000313" key="2">
    <source>
        <dbReference type="EMBL" id="SEK75348.1"/>
    </source>
</evidence>
<protein>
    <submittedName>
        <fullName evidence="2">Diguanylate cyclase (GGDEF) domain-containing protein</fullName>
    </submittedName>
</protein>
<dbReference type="InterPro" id="IPR050469">
    <property type="entry name" value="Diguanylate_Cyclase"/>
</dbReference>
<reference evidence="3" key="1">
    <citation type="submission" date="2016-10" db="EMBL/GenBank/DDBJ databases">
        <authorList>
            <person name="Varghese N."/>
        </authorList>
    </citation>
    <scope>NUCLEOTIDE SEQUENCE [LARGE SCALE GENOMIC DNA]</scope>
    <source>
        <strain evidence="3">ACV-9</strain>
    </source>
</reference>
<evidence type="ECO:0000259" key="1">
    <source>
        <dbReference type="PROSITE" id="PS50887"/>
    </source>
</evidence>
<dbReference type="Pfam" id="PF00990">
    <property type="entry name" value="GGDEF"/>
    <property type="match status" value="1"/>
</dbReference>
<dbReference type="EMBL" id="FNZX01000010">
    <property type="protein sequence ID" value="SEK75348.1"/>
    <property type="molecule type" value="Genomic_DNA"/>
</dbReference>
<dbReference type="GO" id="GO:1902201">
    <property type="term" value="P:negative regulation of bacterial-type flagellum-dependent cell motility"/>
    <property type="evidence" value="ECO:0007669"/>
    <property type="project" value="TreeGrafter"/>
</dbReference>
<dbReference type="RefSeq" id="WP_074791011.1">
    <property type="nucleotide sequence ID" value="NZ_FNZX01000010.1"/>
</dbReference>
<organism evidence="2 3">
    <name type="scientific">Pseudobutyrivibrio ruminis</name>
    <dbReference type="NCBI Taxonomy" id="46206"/>
    <lineage>
        <taxon>Bacteria</taxon>
        <taxon>Bacillati</taxon>
        <taxon>Bacillota</taxon>
        <taxon>Clostridia</taxon>
        <taxon>Lachnospirales</taxon>
        <taxon>Lachnospiraceae</taxon>
        <taxon>Pseudobutyrivibrio</taxon>
    </lineage>
</organism>
<dbReference type="CDD" id="cd01949">
    <property type="entry name" value="GGDEF"/>
    <property type="match status" value="1"/>
</dbReference>
<dbReference type="SMART" id="SM00267">
    <property type="entry name" value="GGDEF"/>
    <property type="match status" value="1"/>
</dbReference>
<dbReference type="SUPFAM" id="SSF55073">
    <property type="entry name" value="Nucleotide cyclase"/>
    <property type="match status" value="1"/>
</dbReference>
<dbReference type="PANTHER" id="PTHR45138">
    <property type="entry name" value="REGULATORY COMPONENTS OF SENSORY TRANSDUCTION SYSTEM"/>
    <property type="match status" value="1"/>
</dbReference>
<dbReference type="Gene3D" id="1.25.40.10">
    <property type="entry name" value="Tetratricopeptide repeat domain"/>
    <property type="match status" value="1"/>
</dbReference>
<dbReference type="AlphaFoldDB" id="A0A1H7JL36"/>
<proteinExistence type="predicted"/>
<dbReference type="PANTHER" id="PTHR45138:SF9">
    <property type="entry name" value="DIGUANYLATE CYCLASE DGCM-RELATED"/>
    <property type="match status" value="1"/>
</dbReference>